<gene>
    <name evidence="1" type="ORF">I8J29_16350</name>
</gene>
<dbReference type="Proteomes" id="UP000670947">
    <property type="component" value="Unassembled WGS sequence"/>
</dbReference>
<name>A0ABS3WCE0_9BACL</name>
<sequence length="93" mass="10631">MKVERIILLDGGLSKYLLTSCGRRFIRCFTEADGSYAEYFLETPDELHVFTSSEMLSVTRQDGLHVGIYEGRLFPESDFRSEGGNWSGPFFLH</sequence>
<reference evidence="1 2" key="1">
    <citation type="submission" date="2021-03" db="EMBL/GenBank/DDBJ databases">
        <title>Paenibacillus artemisicola MWE-103 whole genome sequence.</title>
        <authorList>
            <person name="Ham Y.J."/>
        </authorList>
    </citation>
    <scope>NUCLEOTIDE SEQUENCE [LARGE SCALE GENOMIC DNA]</scope>
    <source>
        <strain evidence="1 2">MWE-103</strain>
    </source>
</reference>
<protein>
    <submittedName>
        <fullName evidence="1">Uncharacterized protein</fullName>
    </submittedName>
</protein>
<dbReference type="RefSeq" id="WP_208848609.1">
    <property type="nucleotide sequence ID" value="NZ_JAGGDJ010000012.1"/>
</dbReference>
<comment type="caution">
    <text evidence="1">The sequence shown here is derived from an EMBL/GenBank/DDBJ whole genome shotgun (WGS) entry which is preliminary data.</text>
</comment>
<organism evidence="1 2">
    <name type="scientific">Paenibacillus artemisiicola</name>
    <dbReference type="NCBI Taxonomy" id="1172618"/>
    <lineage>
        <taxon>Bacteria</taxon>
        <taxon>Bacillati</taxon>
        <taxon>Bacillota</taxon>
        <taxon>Bacilli</taxon>
        <taxon>Bacillales</taxon>
        <taxon>Paenibacillaceae</taxon>
        <taxon>Paenibacillus</taxon>
    </lineage>
</organism>
<evidence type="ECO:0000313" key="1">
    <source>
        <dbReference type="EMBL" id="MBO7745780.1"/>
    </source>
</evidence>
<dbReference type="EMBL" id="JAGGDJ010000012">
    <property type="protein sequence ID" value="MBO7745780.1"/>
    <property type="molecule type" value="Genomic_DNA"/>
</dbReference>
<accession>A0ABS3WCE0</accession>
<evidence type="ECO:0000313" key="2">
    <source>
        <dbReference type="Proteomes" id="UP000670947"/>
    </source>
</evidence>
<keyword evidence="2" id="KW-1185">Reference proteome</keyword>
<proteinExistence type="predicted"/>